<keyword evidence="12" id="KW-1185">Reference proteome</keyword>
<dbReference type="GO" id="GO:0005524">
    <property type="term" value="F:ATP binding"/>
    <property type="evidence" value="ECO:0007669"/>
    <property type="project" value="UniProtKB-KW"/>
</dbReference>
<evidence type="ECO:0000256" key="6">
    <source>
        <dbReference type="ARBA" id="ARBA00022840"/>
    </source>
</evidence>
<dbReference type="SUPFAM" id="SSF56112">
    <property type="entry name" value="Protein kinase-like (PK-like)"/>
    <property type="match status" value="1"/>
</dbReference>
<sequence length="462" mass="51647">MLLAQTSNRDSDAHVEAGLFKQSDEAAATVESTRPCALASDPVSDDATGSQRTDPRGLKNHEQIANTNLARLAQRGRFGSFAAALREARQEDSDVKEPIRARYKFDFGELLFPKQRVENDGGSFGHVEKVLYRPSDGKIQYVALKTPSLGPADFPKDGRRRFEREARVWRDLRHDNVTEFIHLVQDVPKEGDIILLSTWADLGTAADFLFLTSPDKSLPRKEQFLNIELTPIVVEGALKGLAYLHEQKVYHGDLKGDNILIFGTPGEPIARLTDFGLSKLIAPDFKSATTLGGHFWYAAPEIHNALYKEDENPAERQRLTPQADIWSAGATILELVTGYEPFCHVPELESLTHFMNVLPDEAKMKEISFYLLSVPQLVNLAISRCLTLDPAQRPSAEALLGMWQSAIRQTEDQWTNLLDAIPEPHSFCSVRCEPRKFGPKFGQWCRAILKTRLDDGMPPVSA</sequence>
<evidence type="ECO:0000256" key="4">
    <source>
        <dbReference type="ARBA" id="ARBA00022741"/>
    </source>
</evidence>
<keyword evidence="4" id="KW-0547">Nucleotide-binding</keyword>
<evidence type="ECO:0000256" key="8">
    <source>
        <dbReference type="ARBA" id="ARBA00048679"/>
    </source>
</evidence>
<dbReference type="GO" id="GO:0005737">
    <property type="term" value="C:cytoplasm"/>
    <property type="evidence" value="ECO:0007669"/>
    <property type="project" value="TreeGrafter"/>
</dbReference>
<dbReference type="STRING" id="1314776.A0A166FWV6"/>
<organism evidence="11 12">
    <name type="scientific">Sistotremastrum suecicum HHB10207 ss-3</name>
    <dbReference type="NCBI Taxonomy" id="1314776"/>
    <lineage>
        <taxon>Eukaryota</taxon>
        <taxon>Fungi</taxon>
        <taxon>Dikarya</taxon>
        <taxon>Basidiomycota</taxon>
        <taxon>Agaricomycotina</taxon>
        <taxon>Agaricomycetes</taxon>
        <taxon>Sistotremastrales</taxon>
        <taxon>Sistotremastraceae</taxon>
        <taxon>Sistotremastrum</taxon>
    </lineage>
</organism>
<dbReference type="GO" id="GO:0004674">
    <property type="term" value="F:protein serine/threonine kinase activity"/>
    <property type="evidence" value="ECO:0007669"/>
    <property type="project" value="UniProtKB-KW"/>
</dbReference>
<evidence type="ECO:0000259" key="10">
    <source>
        <dbReference type="PROSITE" id="PS50011"/>
    </source>
</evidence>
<evidence type="ECO:0000256" key="3">
    <source>
        <dbReference type="ARBA" id="ARBA00022679"/>
    </source>
</evidence>
<dbReference type="PROSITE" id="PS50011">
    <property type="entry name" value="PROTEIN_KINASE_DOM"/>
    <property type="match status" value="1"/>
</dbReference>
<gene>
    <name evidence="11" type="ORF">SISSUDRAFT_388792</name>
</gene>
<dbReference type="Gene3D" id="1.10.510.10">
    <property type="entry name" value="Transferase(Phosphotransferase) domain 1"/>
    <property type="match status" value="1"/>
</dbReference>
<evidence type="ECO:0000256" key="5">
    <source>
        <dbReference type="ARBA" id="ARBA00022777"/>
    </source>
</evidence>
<feature type="domain" description="Protein kinase" evidence="10">
    <location>
        <begin position="113"/>
        <end position="407"/>
    </location>
</feature>
<reference evidence="11 12" key="1">
    <citation type="journal article" date="2016" name="Mol. Biol. Evol.">
        <title>Comparative Genomics of Early-Diverging Mushroom-Forming Fungi Provides Insights into the Origins of Lignocellulose Decay Capabilities.</title>
        <authorList>
            <person name="Nagy L.G."/>
            <person name="Riley R."/>
            <person name="Tritt A."/>
            <person name="Adam C."/>
            <person name="Daum C."/>
            <person name="Floudas D."/>
            <person name="Sun H."/>
            <person name="Yadav J.S."/>
            <person name="Pangilinan J."/>
            <person name="Larsson K.H."/>
            <person name="Matsuura K."/>
            <person name="Barry K."/>
            <person name="Labutti K."/>
            <person name="Kuo R."/>
            <person name="Ohm R.A."/>
            <person name="Bhattacharya S.S."/>
            <person name="Shirouzu T."/>
            <person name="Yoshinaga Y."/>
            <person name="Martin F.M."/>
            <person name="Grigoriev I.V."/>
            <person name="Hibbett D.S."/>
        </authorList>
    </citation>
    <scope>NUCLEOTIDE SEQUENCE [LARGE SCALE GENOMIC DNA]</scope>
    <source>
        <strain evidence="11 12">HHB10207 ss-3</strain>
    </source>
</reference>
<keyword evidence="6" id="KW-0067">ATP-binding</keyword>
<evidence type="ECO:0000256" key="7">
    <source>
        <dbReference type="ARBA" id="ARBA00047899"/>
    </source>
</evidence>
<comment type="catalytic activity">
    <reaction evidence="7">
        <text>L-threonyl-[protein] + ATP = O-phospho-L-threonyl-[protein] + ADP + H(+)</text>
        <dbReference type="Rhea" id="RHEA:46608"/>
        <dbReference type="Rhea" id="RHEA-COMP:11060"/>
        <dbReference type="Rhea" id="RHEA-COMP:11605"/>
        <dbReference type="ChEBI" id="CHEBI:15378"/>
        <dbReference type="ChEBI" id="CHEBI:30013"/>
        <dbReference type="ChEBI" id="CHEBI:30616"/>
        <dbReference type="ChEBI" id="CHEBI:61977"/>
        <dbReference type="ChEBI" id="CHEBI:456216"/>
        <dbReference type="EC" id="2.7.11.1"/>
    </reaction>
</comment>
<dbReference type="PROSITE" id="PS00108">
    <property type="entry name" value="PROTEIN_KINASE_ST"/>
    <property type="match status" value="1"/>
</dbReference>
<feature type="region of interest" description="Disordered" evidence="9">
    <location>
        <begin position="1"/>
        <end position="60"/>
    </location>
</feature>
<dbReference type="Gene3D" id="3.30.200.20">
    <property type="entry name" value="Phosphorylase Kinase, domain 1"/>
    <property type="match status" value="1"/>
</dbReference>
<proteinExistence type="predicted"/>
<dbReference type="AlphaFoldDB" id="A0A166FWV6"/>
<dbReference type="InterPro" id="IPR011009">
    <property type="entry name" value="Kinase-like_dom_sf"/>
</dbReference>
<dbReference type="InterPro" id="IPR053235">
    <property type="entry name" value="Ser_Thr_kinase"/>
</dbReference>
<comment type="catalytic activity">
    <reaction evidence="8">
        <text>L-seryl-[protein] + ATP = O-phospho-L-seryl-[protein] + ADP + H(+)</text>
        <dbReference type="Rhea" id="RHEA:17989"/>
        <dbReference type="Rhea" id="RHEA-COMP:9863"/>
        <dbReference type="Rhea" id="RHEA-COMP:11604"/>
        <dbReference type="ChEBI" id="CHEBI:15378"/>
        <dbReference type="ChEBI" id="CHEBI:29999"/>
        <dbReference type="ChEBI" id="CHEBI:30616"/>
        <dbReference type="ChEBI" id="CHEBI:83421"/>
        <dbReference type="ChEBI" id="CHEBI:456216"/>
        <dbReference type="EC" id="2.7.11.1"/>
    </reaction>
</comment>
<dbReference type="PANTHER" id="PTHR24361:SF433">
    <property type="entry name" value="PROTEIN KINASE DOMAIN-CONTAINING PROTEIN"/>
    <property type="match status" value="1"/>
</dbReference>
<keyword evidence="3" id="KW-0808">Transferase</keyword>
<dbReference type="EC" id="2.7.11.1" evidence="1"/>
<name>A0A166FWV6_9AGAM</name>
<dbReference type="SMART" id="SM00220">
    <property type="entry name" value="S_TKc"/>
    <property type="match status" value="1"/>
</dbReference>
<dbReference type="EMBL" id="KV428025">
    <property type="protein sequence ID" value="KZT41077.1"/>
    <property type="molecule type" value="Genomic_DNA"/>
</dbReference>
<dbReference type="InterPro" id="IPR008271">
    <property type="entry name" value="Ser/Thr_kinase_AS"/>
</dbReference>
<dbReference type="InterPro" id="IPR000719">
    <property type="entry name" value="Prot_kinase_dom"/>
</dbReference>
<evidence type="ECO:0000313" key="11">
    <source>
        <dbReference type="EMBL" id="KZT41077.1"/>
    </source>
</evidence>
<dbReference type="PANTHER" id="PTHR24361">
    <property type="entry name" value="MITOGEN-ACTIVATED KINASE KINASE KINASE"/>
    <property type="match status" value="1"/>
</dbReference>
<evidence type="ECO:0000256" key="1">
    <source>
        <dbReference type="ARBA" id="ARBA00012513"/>
    </source>
</evidence>
<evidence type="ECO:0000313" key="12">
    <source>
        <dbReference type="Proteomes" id="UP000076798"/>
    </source>
</evidence>
<keyword evidence="2" id="KW-0723">Serine/threonine-protein kinase</keyword>
<accession>A0A166FWV6</accession>
<dbReference type="Proteomes" id="UP000076798">
    <property type="component" value="Unassembled WGS sequence"/>
</dbReference>
<protein>
    <recommendedName>
        <fullName evidence="1">non-specific serine/threonine protein kinase</fullName>
        <ecNumber evidence="1">2.7.11.1</ecNumber>
    </recommendedName>
</protein>
<dbReference type="OrthoDB" id="3248549at2759"/>
<evidence type="ECO:0000256" key="9">
    <source>
        <dbReference type="SAM" id="MobiDB-lite"/>
    </source>
</evidence>
<dbReference type="Pfam" id="PF00069">
    <property type="entry name" value="Pkinase"/>
    <property type="match status" value="1"/>
</dbReference>
<keyword evidence="5 11" id="KW-0418">Kinase</keyword>
<evidence type="ECO:0000256" key="2">
    <source>
        <dbReference type="ARBA" id="ARBA00022527"/>
    </source>
</evidence>